<dbReference type="PANTHER" id="PTHR43364:SF4">
    <property type="entry name" value="NAD(P)-LINKED OXIDOREDUCTASE SUPERFAMILY PROTEIN"/>
    <property type="match status" value="1"/>
</dbReference>
<dbReference type="GO" id="GO:0016491">
    <property type="term" value="F:oxidoreductase activity"/>
    <property type="evidence" value="ECO:0007669"/>
    <property type="project" value="UniProtKB-KW"/>
</dbReference>
<evidence type="ECO:0000313" key="5">
    <source>
        <dbReference type="Proteomes" id="UP000266005"/>
    </source>
</evidence>
<name>A0A399SI01_9BACT</name>
<dbReference type="RefSeq" id="WP_119430371.1">
    <property type="nucleotide sequence ID" value="NZ_QWGE01000001.1"/>
</dbReference>
<dbReference type="AlphaFoldDB" id="A0A399SI01"/>
<dbReference type="InterPro" id="IPR050523">
    <property type="entry name" value="AKR_Detox_Biosynth"/>
</dbReference>
<dbReference type="EMBL" id="QWGE01000001">
    <property type="protein sequence ID" value="RIJ42489.1"/>
    <property type="molecule type" value="Genomic_DNA"/>
</dbReference>
<dbReference type="Proteomes" id="UP000266005">
    <property type="component" value="Unassembled WGS sequence"/>
</dbReference>
<dbReference type="OrthoDB" id="9773828at2"/>
<dbReference type="GO" id="GO:0005829">
    <property type="term" value="C:cytosol"/>
    <property type="evidence" value="ECO:0007669"/>
    <property type="project" value="TreeGrafter"/>
</dbReference>
<dbReference type="SUPFAM" id="SSF51430">
    <property type="entry name" value="NAD(P)-linked oxidoreductase"/>
    <property type="match status" value="1"/>
</dbReference>
<evidence type="ECO:0000256" key="1">
    <source>
        <dbReference type="ARBA" id="ARBA00023002"/>
    </source>
</evidence>
<feature type="region of interest" description="Disordered" evidence="2">
    <location>
        <begin position="85"/>
        <end position="105"/>
    </location>
</feature>
<dbReference type="PANTHER" id="PTHR43364">
    <property type="entry name" value="NADH-SPECIFIC METHYLGLYOXAL REDUCTASE-RELATED"/>
    <property type="match status" value="1"/>
</dbReference>
<evidence type="ECO:0000259" key="3">
    <source>
        <dbReference type="Pfam" id="PF00248"/>
    </source>
</evidence>
<proteinExistence type="predicted"/>
<protein>
    <submittedName>
        <fullName evidence="4">Aldo/keto reductase</fullName>
    </submittedName>
</protein>
<accession>A0A399SI01</accession>
<evidence type="ECO:0000256" key="2">
    <source>
        <dbReference type="SAM" id="MobiDB-lite"/>
    </source>
</evidence>
<dbReference type="Gene3D" id="3.20.20.100">
    <property type="entry name" value="NADP-dependent oxidoreductase domain"/>
    <property type="match status" value="1"/>
</dbReference>
<dbReference type="CDD" id="cd19080">
    <property type="entry name" value="AKR_AKR9A_9B"/>
    <property type="match status" value="1"/>
</dbReference>
<dbReference type="InterPro" id="IPR036812">
    <property type="entry name" value="NAD(P)_OxRdtase_dom_sf"/>
</dbReference>
<sequence length="359" mass="39008">MNYKTLGKSGLRVSSLCLGTMTFGEDWGIGATPQEAEKILNHYTEAGGNFLDTANVYGNGHSEKIIGDLVGKHSSKRNQMVIGTKFSSSGHAGNPNGGGTGSKSMLENLDNSLRRLQTDYLDIYWVHSWDWHTPFEEVMRSLEHVVASGKVRYLGISNTPAWKIAQSQMYAQVKGWAPFVGLQIEYSLLERSVEDELVPMALEMGLGITPYSPLSGGLLSGKYSRENQGKDQEGRLAAMGGVNLGEKELLILDKLKEIAENHNTTVPATALAWLMSKPGVSAPIIGARKLEHLKSNMEALTVKLSADEIASLDALSVPPPTAVTKNSAFTQSFIHGDIEINGIKPHALPTHMQMQPSSY</sequence>
<feature type="domain" description="NADP-dependent oxidoreductase" evidence="3">
    <location>
        <begin position="16"/>
        <end position="315"/>
    </location>
</feature>
<keyword evidence="1" id="KW-0560">Oxidoreductase</keyword>
<organism evidence="4 5">
    <name type="scientific">Pontibacter oryzae</name>
    <dbReference type="NCBI Taxonomy" id="2304593"/>
    <lineage>
        <taxon>Bacteria</taxon>
        <taxon>Pseudomonadati</taxon>
        <taxon>Bacteroidota</taxon>
        <taxon>Cytophagia</taxon>
        <taxon>Cytophagales</taxon>
        <taxon>Hymenobacteraceae</taxon>
        <taxon>Pontibacter</taxon>
    </lineage>
</organism>
<keyword evidence="5" id="KW-1185">Reference proteome</keyword>
<comment type="caution">
    <text evidence="4">The sequence shown here is derived from an EMBL/GenBank/DDBJ whole genome shotgun (WGS) entry which is preliminary data.</text>
</comment>
<dbReference type="Pfam" id="PF00248">
    <property type="entry name" value="Aldo_ket_red"/>
    <property type="match status" value="1"/>
</dbReference>
<reference evidence="5" key="1">
    <citation type="submission" date="2018-08" db="EMBL/GenBank/DDBJ databases">
        <title>Mucilaginibacter sp. MYSH2.</title>
        <authorList>
            <person name="Seo T."/>
        </authorList>
    </citation>
    <scope>NUCLEOTIDE SEQUENCE [LARGE SCALE GENOMIC DNA]</scope>
    <source>
        <strain evidence="5">KIRAN</strain>
    </source>
</reference>
<dbReference type="InterPro" id="IPR023210">
    <property type="entry name" value="NADP_OxRdtase_dom"/>
</dbReference>
<dbReference type="FunFam" id="3.20.20.100:FF:000004">
    <property type="entry name" value="Oxidoreductase, aldo/keto reductase"/>
    <property type="match status" value="1"/>
</dbReference>
<gene>
    <name evidence="4" type="ORF">D1627_01065</name>
</gene>
<evidence type="ECO:0000313" key="4">
    <source>
        <dbReference type="EMBL" id="RIJ42489.1"/>
    </source>
</evidence>